<dbReference type="Proteomes" id="UP000076154">
    <property type="component" value="Unassembled WGS sequence"/>
</dbReference>
<evidence type="ECO:0000256" key="1">
    <source>
        <dbReference type="SAM" id="SignalP"/>
    </source>
</evidence>
<gene>
    <name evidence="2" type="ORF">Hypma_006274</name>
</gene>
<protein>
    <submittedName>
        <fullName evidence="2">Uncharacterized protein</fullName>
    </submittedName>
</protein>
<keyword evidence="1" id="KW-0732">Signal</keyword>
<proteinExistence type="predicted"/>
<keyword evidence="3" id="KW-1185">Reference proteome</keyword>
<comment type="caution">
    <text evidence="2">The sequence shown here is derived from an EMBL/GenBank/DDBJ whole genome shotgun (WGS) entry which is preliminary data.</text>
</comment>
<dbReference type="STRING" id="39966.A0A369K2I3"/>
<dbReference type="InterPro" id="IPR038921">
    <property type="entry name" value="YOR389W-like"/>
</dbReference>
<dbReference type="PANTHER" id="PTHR35204:SF1">
    <property type="entry name" value="ENTEROTOXIN"/>
    <property type="match status" value="1"/>
</dbReference>
<evidence type="ECO:0000313" key="2">
    <source>
        <dbReference type="EMBL" id="RDB25964.1"/>
    </source>
</evidence>
<organism evidence="2 3">
    <name type="scientific">Hypsizygus marmoreus</name>
    <name type="common">White beech mushroom</name>
    <name type="synonym">Agaricus marmoreus</name>
    <dbReference type="NCBI Taxonomy" id="39966"/>
    <lineage>
        <taxon>Eukaryota</taxon>
        <taxon>Fungi</taxon>
        <taxon>Dikarya</taxon>
        <taxon>Basidiomycota</taxon>
        <taxon>Agaricomycotina</taxon>
        <taxon>Agaricomycetes</taxon>
        <taxon>Agaricomycetidae</taxon>
        <taxon>Agaricales</taxon>
        <taxon>Tricholomatineae</taxon>
        <taxon>Lyophyllaceae</taxon>
        <taxon>Hypsizygus</taxon>
    </lineage>
</organism>
<accession>A0A369K2I3</accession>
<dbReference type="AlphaFoldDB" id="A0A369K2I3"/>
<sequence>MLVNLEALWTLFVVILWAGAAYGEQVPFTRISDSSQGKDVTAGVDLDLDGWDLDIGPPANSTDNLVFDTVSSLLQHWPNTRYRNGHTLVPGTIPPGTLLYHGTSTPHIPSVPEWLATDPEHSYLFCRTFVRNSTADGCWHLTLSTTRTLRILYFDGSSAAKMGGGPMDSQDVLLWGRVREESGLTVILIYKHPVARDKA</sequence>
<dbReference type="InParanoid" id="A0A369K2I3"/>
<dbReference type="EMBL" id="LUEZ02000040">
    <property type="protein sequence ID" value="RDB25964.1"/>
    <property type="molecule type" value="Genomic_DNA"/>
</dbReference>
<dbReference type="OrthoDB" id="10261782at2759"/>
<feature type="chain" id="PRO_5016810937" evidence="1">
    <location>
        <begin position="24"/>
        <end position="199"/>
    </location>
</feature>
<evidence type="ECO:0000313" key="3">
    <source>
        <dbReference type="Proteomes" id="UP000076154"/>
    </source>
</evidence>
<feature type="signal peptide" evidence="1">
    <location>
        <begin position="1"/>
        <end position="23"/>
    </location>
</feature>
<name>A0A369K2I3_HYPMA</name>
<reference evidence="2" key="1">
    <citation type="submission" date="2018-04" db="EMBL/GenBank/DDBJ databases">
        <title>Whole genome sequencing of Hypsizygus marmoreus.</title>
        <authorList>
            <person name="Choi I.-G."/>
            <person name="Min B."/>
            <person name="Kim J.-G."/>
            <person name="Kim S."/>
            <person name="Oh Y.-L."/>
            <person name="Kong W.-S."/>
            <person name="Park H."/>
            <person name="Jeong J."/>
            <person name="Song E.-S."/>
        </authorList>
    </citation>
    <scope>NUCLEOTIDE SEQUENCE [LARGE SCALE GENOMIC DNA]</scope>
    <source>
        <strain evidence="2">51987-8</strain>
    </source>
</reference>
<dbReference type="PANTHER" id="PTHR35204">
    <property type="entry name" value="YALI0A21131P"/>
    <property type="match status" value="1"/>
</dbReference>